<dbReference type="PANTHER" id="PTHR42736:SF1">
    <property type="entry name" value="PROTEIN-GLUTAMINE GAMMA-GLUTAMYLTRANSFERASE"/>
    <property type="match status" value="1"/>
</dbReference>
<feature type="compositionally biased region" description="Low complexity" evidence="1">
    <location>
        <begin position="571"/>
        <end position="594"/>
    </location>
</feature>
<feature type="transmembrane region" description="Helical" evidence="2">
    <location>
        <begin position="121"/>
        <end position="140"/>
    </location>
</feature>
<protein>
    <submittedName>
        <fullName evidence="4">Transglutaminase domain-containing protein</fullName>
    </submittedName>
</protein>
<dbReference type="RefSeq" id="WP_152172270.1">
    <property type="nucleotide sequence ID" value="NZ_CP045096.1"/>
</dbReference>
<evidence type="ECO:0000256" key="1">
    <source>
        <dbReference type="SAM" id="MobiDB-lite"/>
    </source>
</evidence>
<name>A0A5P8KD62_9ACTN</name>
<evidence type="ECO:0000256" key="2">
    <source>
        <dbReference type="SAM" id="Phobius"/>
    </source>
</evidence>
<dbReference type="Gene3D" id="3.10.620.30">
    <property type="match status" value="1"/>
</dbReference>
<accession>A0A5P8KD62</accession>
<feature type="transmembrane region" description="Helical" evidence="2">
    <location>
        <begin position="175"/>
        <end position="195"/>
    </location>
</feature>
<dbReference type="AlphaFoldDB" id="A0A5P8KD62"/>
<dbReference type="InterPro" id="IPR052901">
    <property type="entry name" value="Bact_TGase-like"/>
</dbReference>
<feature type="transmembrane region" description="Helical" evidence="2">
    <location>
        <begin position="38"/>
        <end position="57"/>
    </location>
</feature>
<proteinExistence type="predicted"/>
<dbReference type="KEGG" id="sphv:F9278_37555"/>
<dbReference type="PANTHER" id="PTHR42736">
    <property type="entry name" value="PROTEIN-GLUTAMINE GAMMA-GLUTAMYLTRANSFERASE"/>
    <property type="match status" value="1"/>
</dbReference>
<evidence type="ECO:0000313" key="5">
    <source>
        <dbReference type="Proteomes" id="UP000327294"/>
    </source>
</evidence>
<feature type="compositionally biased region" description="Basic and acidic residues" evidence="1">
    <location>
        <begin position="762"/>
        <end position="774"/>
    </location>
</feature>
<dbReference type="SMART" id="SM00460">
    <property type="entry name" value="TGc"/>
    <property type="match status" value="1"/>
</dbReference>
<feature type="transmembrane region" description="Helical" evidence="2">
    <location>
        <begin position="64"/>
        <end position="85"/>
    </location>
</feature>
<dbReference type="SUPFAM" id="SSF54001">
    <property type="entry name" value="Cysteine proteinases"/>
    <property type="match status" value="1"/>
</dbReference>
<feature type="region of interest" description="Disordered" evidence="1">
    <location>
        <begin position="548"/>
        <end position="594"/>
    </location>
</feature>
<organism evidence="4 5">
    <name type="scientific">Streptomyces phaeolivaceus</name>
    <dbReference type="NCBI Taxonomy" id="2653200"/>
    <lineage>
        <taxon>Bacteria</taxon>
        <taxon>Bacillati</taxon>
        <taxon>Actinomycetota</taxon>
        <taxon>Actinomycetes</taxon>
        <taxon>Kitasatosporales</taxon>
        <taxon>Streptomycetaceae</taxon>
        <taxon>Streptomyces</taxon>
    </lineage>
</organism>
<evidence type="ECO:0000259" key="3">
    <source>
        <dbReference type="SMART" id="SM00460"/>
    </source>
</evidence>
<sequence>MTGQRSAPDRLVVPLVAGMAAWGAGLVFHRAFGYGPLLLPLAVAAFVPPLCLALCAVRRRLPPVECTVPGSAVLGLLVCALTLFGDGGGTGWSPWSAVGAAAEAAPRGWIRLLGHGLPAPATPRLLCFPFLMTWFAALLGTEAALRLRAGGIACLPSVSLLIIGVAWCVPGEGSALPQAVVVTAAAGALLALPHADRAPGDAIAPATRRPMSRRALTAGVWTTSVATAATAVTWSVPWPAQSEGYDVRRHVTAPVHTSTSVDPLAQLAHWRRSPGTPLFSARGPATERWRLCALTVFDGQRWAPEGTFAPTGGLVPAGAESRARTQRTVRHRVVLSGLDGGFLPVPAEPVRVSGPAVAISPRDGAVLVTRPSGRGTSYFVDSAPRTTPPPVERPGLRVATAGRAGPAAGALPPGAPGALRELTRPSAADTDAGSDGPYARAAVIATRLREGYTHVPDAPGVTTYGGVARFLAERQGPASVFGAAFVLAARQSGLPARLVVGFAPGASGGGAREHRTVEVTGRDARVWGEVYFENVGWLPFDPVPGAGKPRSVDVRPSATPERPTPSPSPTRPSAAHAPSPSPESASSPRRATPRALASDPSTWLLPLSLTLFGLLFLTRALRLTVLPVLRERAARRAALPSDRVRGAWDSAVRRLGHCGVEVPSSASVTDVGRLLAQAAGTGSEAAASGLARAAQRALYGEPGPSGSGRTPCVGAEEADRAWDLGDRLAKGLRRRSGLGGSPWWPLVVPGPLLSAWRGARTKARESREKARESQGADEADTSRRSRTP</sequence>
<keyword evidence="2" id="KW-0472">Membrane</keyword>
<dbReference type="EMBL" id="CP045096">
    <property type="protein sequence ID" value="QFR00947.1"/>
    <property type="molecule type" value="Genomic_DNA"/>
</dbReference>
<feature type="domain" description="Transglutaminase-like" evidence="3">
    <location>
        <begin position="470"/>
        <end position="544"/>
    </location>
</feature>
<feature type="transmembrane region" description="Helical" evidence="2">
    <location>
        <begin position="215"/>
        <end position="236"/>
    </location>
</feature>
<reference evidence="4 5" key="1">
    <citation type="submission" date="2019-10" db="EMBL/GenBank/DDBJ databases">
        <title>Streptomyces sp. strain GY16 isolated from leaves of Broussonetia papyrifera.</title>
        <authorList>
            <person name="Mo P."/>
        </authorList>
    </citation>
    <scope>NUCLEOTIDE SEQUENCE [LARGE SCALE GENOMIC DNA]</scope>
    <source>
        <strain evidence="4 5">GY16</strain>
    </source>
</reference>
<keyword evidence="2" id="KW-0812">Transmembrane</keyword>
<gene>
    <name evidence="4" type="ORF">F9278_37555</name>
</gene>
<dbReference type="Proteomes" id="UP000327294">
    <property type="component" value="Chromosome"/>
</dbReference>
<feature type="transmembrane region" description="Helical" evidence="2">
    <location>
        <begin position="147"/>
        <end position="169"/>
    </location>
</feature>
<dbReference type="InterPro" id="IPR038765">
    <property type="entry name" value="Papain-like_cys_pep_sf"/>
</dbReference>
<dbReference type="Pfam" id="PF01841">
    <property type="entry name" value="Transglut_core"/>
    <property type="match status" value="1"/>
</dbReference>
<dbReference type="InterPro" id="IPR002931">
    <property type="entry name" value="Transglutaminase-like"/>
</dbReference>
<keyword evidence="5" id="KW-1185">Reference proteome</keyword>
<feature type="region of interest" description="Disordered" evidence="1">
    <location>
        <begin position="757"/>
        <end position="788"/>
    </location>
</feature>
<evidence type="ECO:0000313" key="4">
    <source>
        <dbReference type="EMBL" id="QFR00947.1"/>
    </source>
</evidence>
<keyword evidence="2" id="KW-1133">Transmembrane helix</keyword>
<feature type="transmembrane region" description="Helical" evidence="2">
    <location>
        <begin position="12"/>
        <end position="32"/>
    </location>
</feature>